<keyword evidence="2 5" id="KW-0645">Protease</keyword>
<evidence type="ECO:0000256" key="4">
    <source>
        <dbReference type="ARBA" id="ARBA00022807"/>
    </source>
</evidence>
<keyword evidence="4 5" id="KW-0788">Thiol protease</keyword>
<evidence type="ECO:0000256" key="6">
    <source>
        <dbReference type="PIRSR" id="PIRSR005700-1"/>
    </source>
</evidence>
<evidence type="ECO:0000256" key="2">
    <source>
        <dbReference type="ARBA" id="ARBA00022670"/>
    </source>
</evidence>
<comment type="similarity">
    <text evidence="5">Belongs to the peptidase C1 family.</text>
</comment>
<dbReference type="CDD" id="cd00585">
    <property type="entry name" value="Peptidase_C1B"/>
    <property type="match status" value="1"/>
</dbReference>
<evidence type="ECO:0000256" key="3">
    <source>
        <dbReference type="ARBA" id="ARBA00022801"/>
    </source>
</evidence>
<dbReference type="InterPro" id="IPR025660">
    <property type="entry name" value="Pept_his_AS"/>
</dbReference>
<name>A0A0R2EY85_9LACO</name>
<dbReference type="GO" id="GO:0070005">
    <property type="term" value="F:cysteine-type aminopeptidase activity"/>
    <property type="evidence" value="ECO:0007669"/>
    <property type="project" value="InterPro"/>
</dbReference>
<dbReference type="STRING" id="1423804.FD14_GL001067"/>
<keyword evidence="5 7" id="KW-0031">Aminopeptidase</keyword>
<gene>
    <name evidence="7" type="ORF">FD14_GL001067</name>
</gene>
<dbReference type="InterPro" id="IPR004134">
    <property type="entry name" value="Peptidase_C1B"/>
</dbReference>
<dbReference type="PANTHER" id="PTHR10363:SF2">
    <property type="entry name" value="BLEOMYCIN HYDROLASE"/>
    <property type="match status" value="1"/>
</dbReference>
<comment type="caution">
    <text evidence="7">The sequence shown here is derived from an EMBL/GenBank/DDBJ whole genome shotgun (WGS) entry which is preliminary data.</text>
</comment>
<dbReference type="EMBL" id="AYZM01000115">
    <property type="protein sequence ID" value="KRN21416.1"/>
    <property type="molecule type" value="Genomic_DNA"/>
</dbReference>
<feature type="active site" evidence="6">
    <location>
        <position position="78"/>
    </location>
</feature>
<evidence type="ECO:0000256" key="1">
    <source>
        <dbReference type="ARBA" id="ARBA00004496"/>
    </source>
</evidence>
<accession>A0A0R2EY85</accession>
<dbReference type="PANTHER" id="PTHR10363">
    <property type="entry name" value="BLEOMYCIN HYDROLASE"/>
    <property type="match status" value="1"/>
</dbReference>
<dbReference type="GO" id="GO:0006508">
    <property type="term" value="P:proteolysis"/>
    <property type="evidence" value="ECO:0007669"/>
    <property type="project" value="UniProtKB-KW"/>
</dbReference>
<sequence length="446" mass="50323">MASEAATNSQHSNHALNTYTGTQIVASQPASDVIKRAVMTNGVDAAATDPAAQSRLHRVFSVELPTGGVTNQKQSGRCWEFSLLNTLRHQFATTNKVKDFELSQNYLFFWDKVERANMFYQHIIDTADKGPNDREVAFYLKMAGGDGGQWAMAAALVQKYGVVPDYVMPETYNSEHTKAFASTLALKMRRDAVTLRDAAANGASAAELDQQRHTMVGEVYRMAAYSFGEPPATFDLEYRDDDKQLHRDAGLTPQGFYDKYFGVDLDDYVVVTNSPDKPLNKLYRLASQENIVGGKQIQFLNVDMDVLKQTAIQQLQDGETIWFGNDVLQQMSREQGFLDANLFRRAELFGIDLTMDKAHRFAYHEAEVTHAMTLTGVNLVDGQPNRWKVENSWGEKNGEKGYFVMTDDWMDQFVYEVVVHKKYLTAEQQALLETEPVELAPWDPLM</sequence>
<dbReference type="Proteomes" id="UP000051442">
    <property type="component" value="Unassembled WGS sequence"/>
</dbReference>
<dbReference type="Gene3D" id="3.90.70.10">
    <property type="entry name" value="Cysteine proteinases"/>
    <property type="match status" value="1"/>
</dbReference>
<evidence type="ECO:0000256" key="5">
    <source>
        <dbReference type="PIRNR" id="PIRNR005700"/>
    </source>
</evidence>
<dbReference type="InterPro" id="IPR038765">
    <property type="entry name" value="Papain-like_cys_pep_sf"/>
</dbReference>
<evidence type="ECO:0000313" key="8">
    <source>
        <dbReference type="Proteomes" id="UP000051442"/>
    </source>
</evidence>
<dbReference type="SUPFAM" id="SSF54001">
    <property type="entry name" value="Cysteine proteinases"/>
    <property type="match status" value="1"/>
</dbReference>
<comment type="subcellular location">
    <subcellularLocation>
        <location evidence="1">Cytoplasm</location>
    </subcellularLocation>
</comment>
<proteinExistence type="inferred from homology"/>
<organism evidence="7 8">
    <name type="scientific">Secundilactobacillus similis DSM 23365 = JCM 2765</name>
    <dbReference type="NCBI Taxonomy" id="1423804"/>
    <lineage>
        <taxon>Bacteria</taxon>
        <taxon>Bacillati</taxon>
        <taxon>Bacillota</taxon>
        <taxon>Bacilli</taxon>
        <taxon>Lactobacillales</taxon>
        <taxon>Lactobacillaceae</taxon>
        <taxon>Secundilactobacillus</taxon>
    </lineage>
</organism>
<protein>
    <recommendedName>
        <fullName evidence="5">Aminopeptidase</fullName>
    </recommendedName>
</protein>
<dbReference type="GO" id="GO:0043418">
    <property type="term" value="P:homocysteine catabolic process"/>
    <property type="evidence" value="ECO:0007669"/>
    <property type="project" value="TreeGrafter"/>
</dbReference>
<dbReference type="PATRIC" id="fig|1423804.4.peg.1147"/>
<dbReference type="AlphaFoldDB" id="A0A0R2EY85"/>
<feature type="active site" evidence="6">
    <location>
        <position position="370"/>
    </location>
</feature>
<reference evidence="7 8" key="1">
    <citation type="journal article" date="2015" name="Genome Announc.">
        <title>Expanding the biotechnology potential of lactobacilli through comparative genomics of 213 strains and associated genera.</title>
        <authorList>
            <person name="Sun Z."/>
            <person name="Harris H.M."/>
            <person name="McCann A."/>
            <person name="Guo C."/>
            <person name="Argimon S."/>
            <person name="Zhang W."/>
            <person name="Yang X."/>
            <person name="Jeffery I.B."/>
            <person name="Cooney J.C."/>
            <person name="Kagawa T.F."/>
            <person name="Liu W."/>
            <person name="Song Y."/>
            <person name="Salvetti E."/>
            <person name="Wrobel A."/>
            <person name="Rasinkangas P."/>
            <person name="Parkhill J."/>
            <person name="Rea M.C."/>
            <person name="O'Sullivan O."/>
            <person name="Ritari J."/>
            <person name="Douillard F.P."/>
            <person name="Paul Ross R."/>
            <person name="Yang R."/>
            <person name="Briner A.E."/>
            <person name="Felis G.E."/>
            <person name="de Vos W.M."/>
            <person name="Barrangou R."/>
            <person name="Klaenhammer T.R."/>
            <person name="Caufield P.W."/>
            <person name="Cui Y."/>
            <person name="Zhang H."/>
            <person name="O'Toole P.W."/>
        </authorList>
    </citation>
    <scope>NUCLEOTIDE SEQUENCE [LARGE SCALE GENOMIC DNA]</scope>
    <source>
        <strain evidence="7 8">DSM 23365</strain>
    </source>
</reference>
<keyword evidence="3 5" id="KW-0378">Hydrolase</keyword>
<keyword evidence="8" id="KW-1185">Reference proteome</keyword>
<evidence type="ECO:0000313" key="7">
    <source>
        <dbReference type="EMBL" id="KRN21416.1"/>
    </source>
</evidence>
<dbReference type="PIRSF" id="PIRSF005700">
    <property type="entry name" value="PepC"/>
    <property type="match status" value="1"/>
</dbReference>
<dbReference type="GO" id="GO:0009636">
    <property type="term" value="P:response to toxic substance"/>
    <property type="evidence" value="ECO:0007669"/>
    <property type="project" value="TreeGrafter"/>
</dbReference>
<dbReference type="GO" id="GO:0005737">
    <property type="term" value="C:cytoplasm"/>
    <property type="evidence" value="ECO:0007669"/>
    <property type="project" value="UniProtKB-SubCell"/>
</dbReference>
<feature type="active site" evidence="6">
    <location>
        <position position="391"/>
    </location>
</feature>
<dbReference type="Pfam" id="PF03051">
    <property type="entry name" value="Peptidase_C1_2"/>
    <property type="match status" value="1"/>
</dbReference>
<dbReference type="PROSITE" id="PS00639">
    <property type="entry name" value="THIOL_PROTEASE_HIS"/>
    <property type="match status" value="1"/>
</dbReference>